<proteinExistence type="predicted"/>
<sequence length="256" mass="29057">MIQKTKGNPAIVLGLTANGLGVTRSLGKRGIECFGIYCSKKEEVGYASKYLKSAIKISEDWSDESLLATLHSLYEKAGVNPCVLFPTSDTYVRFIARNKSRLEGSFLFHYTEEDLLSSLNDKSRTDDLIQLGLHLPFTIYPHNEQDLEVFAAKHCFPAIIKPTLSDVPGFPAKVVLVSDAQELQNFFRTYSFLFEKCIIQEFIPGGMRLPGRLSPFVLKIIHLRSCVFYTKFDSIHLLQVLVHFFVRSIILNWKIQ</sequence>
<evidence type="ECO:0008006" key="3">
    <source>
        <dbReference type="Google" id="ProtNLM"/>
    </source>
</evidence>
<name>A0A8D5FF97_9BACT</name>
<dbReference type="RefSeq" id="WP_228855660.1">
    <property type="nucleotide sequence ID" value="NZ_AP024086.1"/>
</dbReference>
<dbReference type="AlphaFoldDB" id="A0A8D5FF97"/>
<dbReference type="KEGG" id="dbk:DGMP_01180"/>
<protein>
    <recommendedName>
        <fullName evidence="3">ATP-grasp domain-containing protein</fullName>
    </recommendedName>
</protein>
<accession>A0A8D5FF97</accession>
<dbReference type="Proteomes" id="UP000826725">
    <property type="component" value="Chromosome"/>
</dbReference>
<reference evidence="1" key="1">
    <citation type="submission" date="2020-09" db="EMBL/GenBank/DDBJ databases">
        <title>Desulfogranum mesoprofundum gen. nov., sp. nov., a novel mesophilic, sulfate-reducing chemolithoautotroph isolated from a deep-sea hydrothermal vent chimney in the Suiyo Seamount.</title>
        <authorList>
            <person name="Hashimoto Y."/>
            <person name="Nakagawa S."/>
        </authorList>
    </citation>
    <scope>NUCLEOTIDE SEQUENCE</scope>
    <source>
        <strain evidence="1">KT2</strain>
    </source>
</reference>
<evidence type="ECO:0000313" key="2">
    <source>
        <dbReference type="Proteomes" id="UP000826725"/>
    </source>
</evidence>
<evidence type="ECO:0000313" key="1">
    <source>
        <dbReference type="EMBL" id="BCL59425.1"/>
    </source>
</evidence>
<organism evidence="1 2">
    <name type="scientific">Desulfomarina profundi</name>
    <dbReference type="NCBI Taxonomy" id="2772557"/>
    <lineage>
        <taxon>Bacteria</taxon>
        <taxon>Pseudomonadati</taxon>
        <taxon>Thermodesulfobacteriota</taxon>
        <taxon>Desulfobulbia</taxon>
        <taxon>Desulfobulbales</taxon>
        <taxon>Desulfobulbaceae</taxon>
        <taxon>Desulfomarina</taxon>
    </lineage>
</organism>
<keyword evidence="2" id="KW-1185">Reference proteome</keyword>
<dbReference type="EMBL" id="AP024086">
    <property type="protein sequence ID" value="BCL59425.1"/>
    <property type="molecule type" value="Genomic_DNA"/>
</dbReference>
<gene>
    <name evidence="1" type="ORF">DGMP_01180</name>
</gene>